<evidence type="ECO:0000313" key="2">
    <source>
        <dbReference type="EMBL" id="GAD66291.1"/>
    </source>
</evidence>
<feature type="chain" id="PRO_5004637056" description="Outer membrane protein beta-barrel domain-containing protein" evidence="1">
    <location>
        <begin position="19"/>
        <end position="138"/>
    </location>
</feature>
<sequence length="138" mass="14773">MKKACLLAVALCPLSAMAAGTAQTPDKLSLGLAMDKGLSAVAELGNQYRFTVGNEGGAFDYILTRGSFDANVPFTWYVGVGGYVDWDDNDDFGARVPLGLNWQVSKGWDVYGQIHPELNLYSGPELQLGGAVGVKYTF</sequence>
<comment type="caution">
    <text evidence="2">The sequence shown here is derived from an EMBL/GenBank/DDBJ whole genome shotgun (WGS) entry which is preliminary data.</text>
</comment>
<evidence type="ECO:0000313" key="3">
    <source>
        <dbReference type="Proteomes" id="UP000016570"/>
    </source>
</evidence>
<reference evidence="2 3" key="1">
    <citation type="submission" date="2013-09" db="EMBL/GenBank/DDBJ databases">
        <title>Whole genome shotgun sequence of Vibrio proteolyticus NBRC 13287.</title>
        <authorList>
            <person name="Isaki S."/>
            <person name="Hosoyama A."/>
            <person name="Numata M."/>
            <person name="Hashimoto M."/>
            <person name="Hosoyama Y."/>
            <person name="Tsuchikane K."/>
            <person name="Noguchi M."/>
            <person name="Hirakata S."/>
            <person name="Ichikawa N."/>
            <person name="Ohji S."/>
            <person name="Yamazoe A."/>
            <person name="Fujita N."/>
        </authorList>
    </citation>
    <scope>NUCLEOTIDE SEQUENCE [LARGE SCALE GENOMIC DNA]</scope>
    <source>
        <strain evidence="2 3">NBRC 13287</strain>
    </source>
</reference>
<keyword evidence="1" id="KW-0732">Signal</keyword>
<dbReference type="EMBL" id="BATJ01000003">
    <property type="protein sequence ID" value="GAD66291.1"/>
    <property type="molecule type" value="Genomic_DNA"/>
</dbReference>
<keyword evidence="3" id="KW-1185">Reference proteome</keyword>
<gene>
    <name evidence="2" type="ORF">VPR01S_03_02010</name>
</gene>
<dbReference type="AlphaFoldDB" id="U2ZF33"/>
<protein>
    <recommendedName>
        <fullName evidence="4">Outer membrane protein beta-barrel domain-containing protein</fullName>
    </recommendedName>
</protein>
<proteinExistence type="predicted"/>
<name>U2ZF33_VIBPR</name>
<evidence type="ECO:0000256" key="1">
    <source>
        <dbReference type="SAM" id="SignalP"/>
    </source>
</evidence>
<organism evidence="2 3">
    <name type="scientific">Vibrio proteolyticus NBRC 13287</name>
    <dbReference type="NCBI Taxonomy" id="1219065"/>
    <lineage>
        <taxon>Bacteria</taxon>
        <taxon>Pseudomonadati</taxon>
        <taxon>Pseudomonadota</taxon>
        <taxon>Gammaproteobacteria</taxon>
        <taxon>Vibrionales</taxon>
        <taxon>Vibrionaceae</taxon>
        <taxon>Vibrio</taxon>
    </lineage>
</organism>
<evidence type="ECO:0008006" key="4">
    <source>
        <dbReference type="Google" id="ProtNLM"/>
    </source>
</evidence>
<dbReference type="STRING" id="1219065.VPR01S_03_02010"/>
<feature type="signal peptide" evidence="1">
    <location>
        <begin position="1"/>
        <end position="18"/>
    </location>
</feature>
<accession>U2ZF33</accession>
<dbReference type="eggNOG" id="ENOG5032W5Z">
    <property type="taxonomic scope" value="Bacteria"/>
</dbReference>
<dbReference type="RefSeq" id="WP_021704281.1">
    <property type="nucleotide sequence ID" value="NZ_BATJ01000003.1"/>
</dbReference>
<dbReference type="Proteomes" id="UP000016570">
    <property type="component" value="Unassembled WGS sequence"/>
</dbReference>